<keyword evidence="2" id="KW-0413">Isomerase</keyword>
<evidence type="ECO:0000313" key="5">
    <source>
        <dbReference type="Proteomes" id="UP000199047"/>
    </source>
</evidence>
<evidence type="ECO:0000313" key="4">
    <source>
        <dbReference type="Proteomes" id="UP000198868"/>
    </source>
</evidence>
<organism evidence="2 4">
    <name type="scientific">Leuconostoc inhae</name>
    <dbReference type="NCBI Taxonomy" id="178001"/>
    <lineage>
        <taxon>Bacteria</taxon>
        <taxon>Bacillati</taxon>
        <taxon>Bacillota</taxon>
        <taxon>Bacilli</taxon>
        <taxon>Lactobacillales</taxon>
        <taxon>Lactobacillaceae</taxon>
        <taxon>Leuconostoc</taxon>
    </lineage>
</organism>
<dbReference type="Pfam" id="PF00085">
    <property type="entry name" value="Thioredoxin"/>
    <property type="match status" value="1"/>
</dbReference>
<dbReference type="Gene3D" id="3.40.30.10">
    <property type="entry name" value="Glutaredoxin"/>
    <property type="match status" value="1"/>
</dbReference>
<protein>
    <submittedName>
        <fullName evidence="2">Thiol-disulfide isomerase and thioredoxin</fullName>
    </submittedName>
</protein>
<evidence type="ECO:0000313" key="2">
    <source>
        <dbReference type="EMBL" id="CUW07158.1"/>
    </source>
</evidence>
<dbReference type="SUPFAM" id="SSF52833">
    <property type="entry name" value="Thioredoxin-like"/>
    <property type="match status" value="1"/>
</dbReference>
<accession>A0AAN2QU47</accession>
<dbReference type="AlphaFoldDB" id="A0AAN2QU47"/>
<keyword evidence="5" id="KW-1185">Reference proteome</keyword>
<dbReference type="GO" id="GO:0016853">
    <property type="term" value="F:isomerase activity"/>
    <property type="evidence" value="ECO:0007669"/>
    <property type="project" value="UniProtKB-KW"/>
</dbReference>
<dbReference type="Proteomes" id="UP000198868">
    <property type="component" value="Unassembled WGS sequence"/>
</dbReference>
<reference evidence="4 5" key="1">
    <citation type="submission" date="2015-12" db="EMBL/GenBank/DDBJ databases">
        <authorList>
            <person name="Andreevskaya M."/>
        </authorList>
    </citation>
    <scope>NUCLEOTIDE SEQUENCE [LARGE SCALE GENOMIC DNA]</scope>
    <source>
        <strain evidence="3 5">KSL4-2</strain>
        <strain evidence="2 4">PL111</strain>
    </source>
</reference>
<dbReference type="EMBL" id="FBTU01000008">
    <property type="protein sequence ID" value="CUW07158.1"/>
    <property type="molecule type" value="Genomic_DNA"/>
</dbReference>
<sequence length="117" mass="13071">MYQNKINNGYPDTRHVTDKINSLSRDSQKTTVLVFHKPGCSDCKKARSTIKKAIHDNKSKINYIVINVNKNETQTYLAKYGVTQVPTVIVLKGDRVVDSTSSTNSKTIGRVTAGEKR</sequence>
<evidence type="ECO:0000313" key="3">
    <source>
        <dbReference type="EMBL" id="CUW14171.1"/>
    </source>
</evidence>
<feature type="domain" description="Thioredoxin" evidence="1">
    <location>
        <begin position="25"/>
        <end position="106"/>
    </location>
</feature>
<name>A0AAN2QU47_9LACO</name>
<proteinExistence type="predicted"/>
<dbReference type="InterPro" id="IPR013766">
    <property type="entry name" value="Thioredoxin_domain"/>
</dbReference>
<dbReference type="CDD" id="cd02947">
    <property type="entry name" value="TRX_family"/>
    <property type="match status" value="1"/>
</dbReference>
<dbReference type="Proteomes" id="UP000199047">
    <property type="component" value="Unassembled WGS sequence"/>
</dbReference>
<dbReference type="PROSITE" id="PS51354">
    <property type="entry name" value="GLUTAREDOXIN_2"/>
    <property type="match status" value="1"/>
</dbReference>
<dbReference type="EMBL" id="FBTB01000018">
    <property type="protein sequence ID" value="CUW14171.1"/>
    <property type="molecule type" value="Genomic_DNA"/>
</dbReference>
<evidence type="ECO:0000259" key="1">
    <source>
        <dbReference type="Pfam" id="PF00085"/>
    </source>
</evidence>
<comment type="caution">
    <text evidence="2">The sequence shown here is derived from an EMBL/GenBank/DDBJ whole genome shotgun (WGS) entry which is preliminary data.</text>
</comment>
<dbReference type="InterPro" id="IPR036249">
    <property type="entry name" value="Thioredoxin-like_sf"/>
</dbReference>
<gene>
    <name evidence="3" type="ORF">KSL4_0733</name>
    <name evidence="2" type="ORF">PL111_1133</name>
</gene>